<dbReference type="AlphaFoldDB" id="A0A0D9YM49"/>
<evidence type="ECO:0000256" key="1">
    <source>
        <dbReference type="ARBA" id="ARBA00004477"/>
    </source>
</evidence>
<evidence type="ECO:0000313" key="10">
    <source>
        <dbReference type="Proteomes" id="UP000026961"/>
    </source>
</evidence>
<dbReference type="GO" id="GO:0033185">
    <property type="term" value="C:dolichol-phosphate-mannose synthase complex"/>
    <property type="evidence" value="ECO:0007669"/>
    <property type="project" value="TreeGrafter"/>
</dbReference>
<dbReference type="Proteomes" id="UP000026961">
    <property type="component" value="Chromosome 2"/>
</dbReference>
<feature type="region of interest" description="Disordered" evidence="8">
    <location>
        <begin position="36"/>
        <end position="55"/>
    </location>
</feature>
<keyword evidence="5 7" id="KW-1133">Transmembrane helix</keyword>
<evidence type="ECO:0000256" key="3">
    <source>
        <dbReference type="ARBA" id="ARBA00022692"/>
    </source>
</evidence>
<name>A0A0D9YM49_9ORYZ</name>
<dbReference type="HOGENOM" id="CLU_1108514_0_0_1"/>
<proteinExistence type="inferred from homology"/>
<keyword evidence="4 7" id="KW-0256">Endoplasmic reticulum</keyword>
<sequence length="251" mass="26781">MVPHEERAVVVDGAGGTMVPHGERAVVERGADLHLASREGDPGSSPPHTSQPRPLLRPLSLALTRRRPSPTPTYAQTPVYLNLSLSRCATAVDAALDCRRSAVVATKSASPIPPRPAPQSRIAPRPLPRSRSPNPNPNPTPGRLGASSTGSRGPLTIFACDLTGRASIHGHCGPLPSNRNSSIAIGDGSRIPIWISGKQPFVDSDHFVHKYFLPQEYAILIPVLAGVILLSFLSVFMGLVMLKSKKKKKTT</sequence>
<comment type="subcellular location">
    <subcellularLocation>
        <location evidence="1 7">Endoplasmic reticulum membrane</location>
        <topology evidence="1 7">Multi-pass membrane protein</topology>
    </subcellularLocation>
</comment>
<evidence type="ECO:0000313" key="9">
    <source>
        <dbReference type="EnsemblPlants" id="OGLUM02G03170.1"/>
    </source>
</evidence>
<dbReference type="UniPathway" id="UPA00378"/>
<dbReference type="GO" id="GO:0030234">
    <property type="term" value="F:enzyme regulator activity"/>
    <property type="evidence" value="ECO:0007669"/>
    <property type="project" value="UniProtKB-UniRule"/>
</dbReference>
<comment type="pathway">
    <text evidence="7">Protein modification; protein glycosylation.</text>
</comment>
<organism evidence="9">
    <name type="scientific">Oryza glumipatula</name>
    <dbReference type="NCBI Taxonomy" id="40148"/>
    <lineage>
        <taxon>Eukaryota</taxon>
        <taxon>Viridiplantae</taxon>
        <taxon>Streptophyta</taxon>
        <taxon>Embryophyta</taxon>
        <taxon>Tracheophyta</taxon>
        <taxon>Spermatophyta</taxon>
        <taxon>Magnoliopsida</taxon>
        <taxon>Liliopsida</taxon>
        <taxon>Poales</taxon>
        <taxon>Poaceae</taxon>
        <taxon>BOP clade</taxon>
        <taxon>Oryzoideae</taxon>
        <taxon>Oryzeae</taxon>
        <taxon>Oryzinae</taxon>
        <taxon>Oryza</taxon>
    </lineage>
</organism>
<dbReference type="InterPro" id="IPR009914">
    <property type="entry name" value="DPM2"/>
</dbReference>
<keyword evidence="6 7" id="KW-0472">Membrane</keyword>
<dbReference type="GO" id="GO:0180047">
    <property type="term" value="P:dolichol phosphate mannose biosynthetic process"/>
    <property type="evidence" value="ECO:0007669"/>
    <property type="project" value="InterPro"/>
</dbReference>
<comment type="caution">
    <text evidence="7">Lacks conserved residue(s) required for the propagation of feature annotation.</text>
</comment>
<keyword evidence="3 7" id="KW-0812">Transmembrane</keyword>
<comment type="subunit">
    <text evidence="7">Component of the dolichol-phosphate mannose (DPM) synthase complex.</text>
</comment>
<evidence type="ECO:0000256" key="8">
    <source>
        <dbReference type="SAM" id="MobiDB-lite"/>
    </source>
</evidence>
<dbReference type="GO" id="GO:0005789">
    <property type="term" value="C:endoplasmic reticulum membrane"/>
    <property type="evidence" value="ECO:0007669"/>
    <property type="project" value="UniProtKB-SubCell"/>
</dbReference>
<comment type="similarity">
    <text evidence="2 7">Belongs to the DPM2 family.</text>
</comment>
<reference evidence="9" key="2">
    <citation type="submission" date="2018-05" db="EMBL/GenBank/DDBJ databases">
        <title>OgluRS3 (Oryza glumaepatula Reference Sequence Version 3).</title>
        <authorList>
            <person name="Zhang J."/>
            <person name="Kudrna D."/>
            <person name="Lee S."/>
            <person name="Talag J."/>
            <person name="Welchert J."/>
            <person name="Wing R.A."/>
        </authorList>
    </citation>
    <scope>NUCLEOTIDE SEQUENCE [LARGE SCALE GENOMIC DNA]</scope>
</reference>
<evidence type="ECO:0000256" key="2">
    <source>
        <dbReference type="ARBA" id="ARBA00005478"/>
    </source>
</evidence>
<dbReference type="EnsemblPlants" id="OGLUM02G03170.1">
    <property type="protein sequence ID" value="OGLUM02G03170.1"/>
    <property type="gene ID" value="OGLUM02G03170"/>
</dbReference>
<feature type="transmembrane region" description="Helical" evidence="7">
    <location>
        <begin position="217"/>
        <end position="242"/>
    </location>
</feature>
<reference evidence="9" key="1">
    <citation type="submission" date="2015-04" db="UniProtKB">
        <authorList>
            <consortium name="EnsemblPlants"/>
        </authorList>
    </citation>
    <scope>IDENTIFICATION</scope>
</reference>
<evidence type="ECO:0000256" key="7">
    <source>
        <dbReference type="RuleBase" id="RU365084"/>
    </source>
</evidence>
<evidence type="ECO:0000256" key="6">
    <source>
        <dbReference type="ARBA" id="ARBA00023136"/>
    </source>
</evidence>
<evidence type="ECO:0000256" key="5">
    <source>
        <dbReference type="ARBA" id="ARBA00022989"/>
    </source>
</evidence>
<comment type="function">
    <text evidence="7">Regulatory subunit of the dolichol-phosphate mannose (DPM) synthase complex; essential for the ER localization.</text>
</comment>
<feature type="region of interest" description="Disordered" evidence="8">
    <location>
        <begin position="104"/>
        <end position="152"/>
    </location>
</feature>
<dbReference type="PANTHER" id="PTHR15039">
    <property type="entry name" value="DOLICHOL PHOSPHATE-MANNOSE BIOSYNTHESIS REGULATORY PROTEIN"/>
    <property type="match status" value="1"/>
</dbReference>
<dbReference type="PANTHER" id="PTHR15039:SF11">
    <property type="entry name" value="DOLICHOL PHOSPHATE-MANNOSE BIOSYNTHESIS REGULATORY PROTEIN"/>
    <property type="match status" value="1"/>
</dbReference>
<protein>
    <recommendedName>
        <fullName evidence="7">Dolichol phosphate-mannose biosynthesis regulatory protein</fullName>
    </recommendedName>
</protein>
<dbReference type="Gramene" id="OGLUM02G03170.1">
    <property type="protein sequence ID" value="OGLUM02G03170.1"/>
    <property type="gene ID" value="OGLUM02G03170"/>
</dbReference>
<keyword evidence="10" id="KW-1185">Reference proteome</keyword>
<dbReference type="Pfam" id="PF07297">
    <property type="entry name" value="DPM2"/>
    <property type="match status" value="1"/>
</dbReference>
<evidence type="ECO:0000256" key="4">
    <source>
        <dbReference type="ARBA" id="ARBA00022824"/>
    </source>
</evidence>
<accession>A0A0D9YM49</accession>
<dbReference type="GO" id="GO:0006506">
    <property type="term" value="P:GPI anchor biosynthetic process"/>
    <property type="evidence" value="ECO:0007669"/>
    <property type="project" value="TreeGrafter"/>
</dbReference>